<evidence type="ECO:0000313" key="2">
    <source>
        <dbReference type="Proteomes" id="UP000245466"/>
    </source>
</evidence>
<protein>
    <submittedName>
        <fullName evidence="1">Uncharacterized protein</fullName>
    </submittedName>
</protein>
<name>A0A2U1B3S6_9BACT</name>
<dbReference type="AlphaFoldDB" id="A0A2U1B3S6"/>
<evidence type="ECO:0000313" key="1">
    <source>
        <dbReference type="EMBL" id="PVY43251.1"/>
    </source>
</evidence>
<dbReference type="EMBL" id="QEKI01000002">
    <property type="protein sequence ID" value="PVY43251.1"/>
    <property type="molecule type" value="Genomic_DNA"/>
</dbReference>
<sequence length="41" mass="4937">MAMEMNGSKPISYYVKYFLILVTTHPNRVGYELHKLKRDYE</sequence>
<gene>
    <name evidence="1" type="ORF">C8E01_102430</name>
</gene>
<reference evidence="1 2" key="1">
    <citation type="submission" date="2018-04" db="EMBL/GenBank/DDBJ databases">
        <title>Genomic Encyclopedia of Type Strains, Phase IV (KMG-IV): sequencing the most valuable type-strain genomes for metagenomic binning, comparative biology and taxonomic classification.</title>
        <authorList>
            <person name="Goeker M."/>
        </authorList>
    </citation>
    <scope>NUCLEOTIDE SEQUENCE [LARGE SCALE GENOMIC DNA]</scope>
    <source>
        <strain evidence="1 2">DSM 100231</strain>
    </source>
</reference>
<keyword evidence="2" id="KW-1185">Reference proteome</keyword>
<comment type="caution">
    <text evidence="1">The sequence shown here is derived from an EMBL/GenBank/DDBJ whole genome shotgun (WGS) entry which is preliminary data.</text>
</comment>
<dbReference type="Proteomes" id="UP000245466">
    <property type="component" value="Unassembled WGS sequence"/>
</dbReference>
<accession>A0A2U1B3S6</accession>
<proteinExistence type="predicted"/>
<organism evidence="1 2">
    <name type="scientific">Pontibacter virosus</name>
    <dbReference type="NCBI Taxonomy" id="1765052"/>
    <lineage>
        <taxon>Bacteria</taxon>
        <taxon>Pseudomonadati</taxon>
        <taxon>Bacteroidota</taxon>
        <taxon>Cytophagia</taxon>
        <taxon>Cytophagales</taxon>
        <taxon>Hymenobacteraceae</taxon>
        <taxon>Pontibacter</taxon>
    </lineage>
</organism>